<accession>B8LD59</accession>
<dbReference type="eggNOG" id="KOG1481">
    <property type="taxonomic scope" value="Eukaryota"/>
</dbReference>
<name>B8LD59_THAPS</name>
<evidence type="ECO:0000313" key="4">
    <source>
        <dbReference type="Proteomes" id="UP000001449"/>
    </source>
</evidence>
<dbReference type="GO" id="GO:0006535">
    <property type="term" value="P:cysteine biosynthetic process from serine"/>
    <property type="evidence" value="ECO:0000318"/>
    <property type="project" value="GO_Central"/>
</dbReference>
<dbReference type="KEGG" id="tps:THAPSDRAFT_38294"/>
<dbReference type="Proteomes" id="UP000001449">
    <property type="component" value="Unassembled WGS sequence"/>
</dbReference>
<dbReference type="RefSeq" id="XP_002296924.1">
    <property type="nucleotide sequence ID" value="XM_002296888.1"/>
</dbReference>
<organism evidence="3 4">
    <name type="scientific">Thalassiosira pseudonana</name>
    <name type="common">Marine diatom</name>
    <name type="synonym">Cyclotella nana</name>
    <dbReference type="NCBI Taxonomy" id="35128"/>
    <lineage>
        <taxon>Eukaryota</taxon>
        <taxon>Sar</taxon>
        <taxon>Stramenopiles</taxon>
        <taxon>Ochrophyta</taxon>
        <taxon>Bacillariophyta</taxon>
        <taxon>Coscinodiscophyceae</taxon>
        <taxon>Thalassiosirophycidae</taxon>
        <taxon>Thalassiosirales</taxon>
        <taxon>Thalassiosiraceae</taxon>
        <taxon>Thalassiosira</taxon>
    </lineage>
</organism>
<keyword evidence="4" id="KW-1185">Reference proteome</keyword>
<reference evidence="3 4" key="2">
    <citation type="journal article" date="2008" name="Nature">
        <title>The Phaeodactylum genome reveals the evolutionary history of diatom genomes.</title>
        <authorList>
            <person name="Bowler C."/>
            <person name="Allen A.E."/>
            <person name="Badger J.H."/>
            <person name="Grimwood J."/>
            <person name="Jabbari K."/>
            <person name="Kuo A."/>
            <person name="Maheswari U."/>
            <person name="Martens C."/>
            <person name="Maumus F."/>
            <person name="Otillar R.P."/>
            <person name="Rayko E."/>
            <person name="Salamov A."/>
            <person name="Vandepoele K."/>
            <person name="Beszteri B."/>
            <person name="Gruber A."/>
            <person name="Heijde M."/>
            <person name="Katinka M."/>
            <person name="Mock T."/>
            <person name="Valentin K."/>
            <person name="Verret F."/>
            <person name="Berges J.A."/>
            <person name="Brownlee C."/>
            <person name="Cadoret J.P."/>
            <person name="Chiovitti A."/>
            <person name="Choi C.J."/>
            <person name="Coesel S."/>
            <person name="De Martino A."/>
            <person name="Detter J.C."/>
            <person name="Durkin C."/>
            <person name="Falciatore A."/>
            <person name="Fournet J."/>
            <person name="Haruta M."/>
            <person name="Huysman M.J."/>
            <person name="Jenkins B.D."/>
            <person name="Jiroutova K."/>
            <person name="Jorgensen R.E."/>
            <person name="Joubert Y."/>
            <person name="Kaplan A."/>
            <person name="Kroger N."/>
            <person name="Kroth P.G."/>
            <person name="La Roche J."/>
            <person name="Lindquist E."/>
            <person name="Lommer M."/>
            <person name="Martin-Jezequel V."/>
            <person name="Lopez P.J."/>
            <person name="Lucas S."/>
            <person name="Mangogna M."/>
            <person name="McGinnis K."/>
            <person name="Medlin L.K."/>
            <person name="Montsant A."/>
            <person name="Oudot-Le Secq M.P."/>
            <person name="Napoli C."/>
            <person name="Obornik M."/>
            <person name="Parker M.S."/>
            <person name="Petit J.L."/>
            <person name="Porcel B.M."/>
            <person name="Poulsen N."/>
            <person name="Robison M."/>
            <person name="Rychlewski L."/>
            <person name="Rynearson T.A."/>
            <person name="Schmutz J."/>
            <person name="Shapiro H."/>
            <person name="Siaut M."/>
            <person name="Stanley M."/>
            <person name="Sussman M.R."/>
            <person name="Taylor A.R."/>
            <person name="Vardi A."/>
            <person name="von Dassow P."/>
            <person name="Vyverman W."/>
            <person name="Willis A."/>
            <person name="Wyrwicz L.S."/>
            <person name="Rokhsar D.S."/>
            <person name="Weissenbach J."/>
            <person name="Armbrust E.V."/>
            <person name="Green B.R."/>
            <person name="Van de Peer Y."/>
            <person name="Grigoriev I.V."/>
        </authorList>
    </citation>
    <scope>NUCLEOTIDE SEQUENCE [LARGE SCALE GENOMIC DNA]</scope>
    <source>
        <strain evidence="3 4">CCMP1335</strain>
    </source>
</reference>
<dbReference type="GO" id="GO:0004124">
    <property type="term" value="F:cysteine synthase activity"/>
    <property type="evidence" value="ECO:0000318"/>
    <property type="project" value="GO_Central"/>
</dbReference>
<reference evidence="3 4" key="1">
    <citation type="journal article" date="2004" name="Science">
        <title>The genome of the diatom Thalassiosira pseudonana: ecology, evolution, and metabolism.</title>
        <authorList>
            <person name="Armbrust E.V."/>
            <person name="Berges J.A."/>
            <person name="Bowler C."/>
            <person name="Green B.R."/>
            <person name="Martinez D."/>
            <person name="Putnam N.H."/>
            <person name="Zhou S."/>
            <person name="Allen A.E."/>
            <person name="Apt K.E."/>
            <person name="Bechner M."/>
            <person name="Brzezinski M.A."/>
            <person name="Chaal B.K."/>
            <person name="Chiovitti A."/>
            <person name="Davis A.K."/>
            <person name="Demarest M.S."/>
            <person name="Detter J.C."/>
            <person name="Glavina T."/>
            <person name="Goodstein D."/>
            <person name="Hadi M.Z."/>
            <person name="Hellsten U."/>
            <person name="Hildebrand M."/>
            <person name="Jenkins B.D."/>
            <person name="Jurka J."/>
            <person name="Kapitonov V.V."/>
            <person name="Kroger N."/>
            <person name="Lau W.W."/>
            <person name="Lane T.W."/>
            <person name="Larimer F.W."/>
            <person name="Lippmeier J.C."/>
            <person name="Lucas S."/>
            <person name="Medina M."/>
            <person name="Montsant A."/>
            <person name="Obornik M."/>
            <person name="Parker M.S."/>
            <person name="Palenik B."/>
            <person name="Pazour G.J."/>
            <person name="Richardson P.M."/>
            <person name="Rynearson T.A."/>
            <person name="Saito M.A."/>
            <person name="Schwartz D.C."/>
            <person name="Thamatrakoln K."/>
            <person name="Valentin K."/>
            <person name="Vardi A."/>
            <person name="Wilkerson F.P."/>
            <person name="Rokhsar D.S."/>
        </authorList>
    </citation>
    <scope>NUCLEOTIDE SEQUENCE [LARGE SCALE GENOMIC DNA]</scope>
    <source>
        <strain evidence="3 4">CCMP1335</strain>
    </source>
</reference>
<dbReference type="Gene3D" id="3.40.50.1100">
    <property type="match status" value="2"/>
</dbReference>
<feature type="domain" description="Tryptophan synthase beta chain-like PALP" evidence="2">
    <location>
        <begin position="6"/>
        <end position="341"/>
    </location>
</feature>
<dbReference type="GO" id="GO:0005737">
    <property type="term" value="C:cytoplasm"/>
    <property type="evidence" value="ECO:0000318"/>
    <property type="project" value="GO_Central"/>
</dbReference>
<dbReference type="CDD" id="cd01561">
    <property type="entry name" value="CBS_like"/>
    <property type="match status" value="1"/>
</dbReference>
<dbReference type="PaxDb" id="35128-Thaps38294"/>
<evidence type="ECO:0000256" key="1">
    <source>
        <dbReference type="SAM" id="MobiDB-lite"/>
    </source>
</evidence>
<gene>
    <name evidence="3" type="ORF">THAPSDRAFT_38294</name>
</gene>
<feature type="non-terminal residue" evidence="3">
    <location>
        <position position="1"/>
    </location>
</feature>
<dbReference type="EMBL" id="DS999419">
    <property type="protein sequence ID" value="EED86652.1"/>
    <property type="molecule type" value="Genomic_DNA"/>
</dbReference>
<dbReference type="AlphaFoldDB" id="B8LD59"/>
<evidence type="ECO:0000259" key="2">
    <source>
        <dbReference type="Pfam" id="PF00291"/>
    </source>
</evidence>
<protein>
    <recommendedName>
        <fullName evidence="2">Tryptophan synthase beta chain-like PALP domain-containing protein</fullName>
    </recommendedName>
</protein>
<feature type="region of interest" description="Disordered" evidence="1">
    <location>
        <begin position="67"/>
        <end position="90"/>
    </location>
</feature>
<dbReference type="InParanoid" id="B8LD59"/>
<dbReference type="InterPro" id="IPR050214">
    <property type="entry name" value="Cys_Synth/Cystath_Beta-Synth"/>
</dbReference>
<proteinExistence type="predicted"/>
<dbReference type="PANTHER" id="PTHR10314">
    <property type="entry name" value="CYSTATHIONINE BETA-SYNTHASE"/>
    <property type="match status" value="1"/>
</dbReference>
<dbReference type="Pfam" id="PF00291">
    <property type="entry name" value="PALP"/>
    <property type="match status" value="1"/>
</dbReference>
<dbReference type="STRING" id="35128.B8LD59"/>
<dbReference type="OMA" id="WMADYGF"/>
<feature type="non-terminal residue" evidence="3">
    <location>
        <position position="351"/>
    </location>
</feature>
<dbReference type="InterPro" id="IPR001926">
    <property type="entry name" value="TrpB-like_PALP"/>
</dbReference>
<evidence type="ECO:0000313" key="3">
    <source>
        <dbReference type="EMBL" id="EED86652.1"/>
    </source>
</evidence>
<dbReference type="HOGENOM" id="CLU_021018_1_0_1"/>
<sequence length="351" mass="37867">KGGYESLIGNTPLVYLPHLSSLINNNNTDNANNGVRIYAKMENLNPGGTGKDRAARSMILAAEEKGELPPPLSLGEGGTSGSTGISLSSISSSRGHASIVVMPDDQSSQKKEFLQRLGCGVVVVKNCSISNPGHYVNVARRVWELVEPPRLLKAAFMNQFENLANVQSHYSTTGPEIYNQLYGKVDAFIMSAGTGGTLVGVGGYLKDRWWRDQPLQQQSLSSPPKNILVDPPGSSLYNKVKYGVAYAPQQSEQRLRRHRYDTIAEGIGLDRVTGNFGLGCESIIIDDALSITDQQAVYMAHYLLRHEGLFVGSSSAMNIAGALIVASTMPPGSNVVTVVCDGGQRHTARFW</sequence>
<dbReference type="SUPFAM" id="SSF53686">
    <property type="entry name" value="Tryptophan synthase beta subunit-like PLP-dependent enzymes"/>
    <property type="match status" value="1"/>
</dbReference>
<dbReference type="InterPro" id="IPR036052">
    <property type="entry name" value="TrpB-like_PALP_sf"/>
</dbReference>
<dbReference type="GeneID" id="7449898"/>